<comment type="caution">
    <text evidence="7">The sequence shown here is derived from an EMBL/GenBank/DDBJ whole genome shotgun (WGS) entry which is preliminary data.</text>
</comment>
<evidence type="ECO:0000256" key="5">
    <source>
        <dbReference type="ARBA" id="ARBA00023136"/>
    </source>
</evidence>
<accession>A0A3L8DRE6</accession>
<evidence type="ECO:0000256" key="1">
    <source>
        <dbReference type="ARBA" id="ARBA00004651"/>
    </source>
</evidence>
<dbReference type="Proteomes" id="UP000279307">
    <property type="component" value="Chromosome 5"/>
</dbReference>
<dbReference type="AlphaFoldDB" id="A0A3L8DRE6"/>
<keyword evidence="2" id="KW-1003">Cell membrane</keyword>
<organism evidence="7 8">
    <name type="scientific">Ooceraea biroi</name>
    <name type="common">Clonal raider ant</name>
    <name type="synonym">Cerapachys biroi</name>
    <dbReference type="NCBI Taxonomy" id="2015173"/>
    <lineage>
        <taxon>Eukaryota</taxon>
        <taxon>Metazoa</taxon>
        <taxon>Ecdysozoa</taxon>
        <taxon>Arthropoda</taxon>
        <taxon>Hexapoda</taxon>
        <taxon>Insecta</taxon>
        <taxon>Pterygota</taxon>
        <taxon>Neoptera</taxon>
        <taxon>Endopterygota</taxon>
        <taxon>Hymenoptera</taxon>
        <taxon>Apocrita</taxon>
        <taxon>Aculeata</taxon>
        <taxon>Formicoidea</taxon>
        <taxon>Formicidae</taxon>
        <taxon>Dorylinae</taxon>
        <taxon>Ooceraea</taxon>
    </lineage>
</organism>
<dbReference type="PANTHER" id="PTHR30294">
    <property type="entry name" value="MEMBRANE COMPONENT OF ABC TRANSPORTER YHHJ-RELATED"/>
    <property type="match status" value="1"/>
</dbReference>
<reference evidence="7 8" key="1">
    <citation type="journal article" date="2018" name="Genome Res.">
        <title>The genomic architecture and molecular evolution of ant odorant receptors.</title>
        <authorList>
            <person name="McKenzie S.K."/>
            <person name="Kronauer D.J.C."/>
        </authorList>
    </citation>
    <scope>NUCLEOTIDE SEQUENCE [LARGE SCALE GENOMIC DNA]</scope>
    <source>
        <strain evidence="7">Clonal line C1</strain>
    </source>
</reference>
<dbReference type="EMBL" id="QOIP01000005">
    <property type="protein sequence ID" value="RLU22990.1"/>
    <property type="molecule type" value="Genomic_DNA"/>
</dbReference>
<sequence>MRNGQLLAEASPQQLLQQCQCSSLEEAFLTLSAQQNNMATETFTVQTSKPEDTESNILNQNNYDQIEDKTSERKTNPERKVARLKKFKALMMKNSMQFFRYYTGLAFAVIFPIVQISTFYIGVAKDIKTLEIGVINDDAGNCDYNNNFGNIWYDEEMLTCHFGNLSCKFLHDLGNSIATQDYYNNISEATVDVKDGKLVGMIHFHQNFSKALERRLEAFAFTEESDLIATEIQIFLDMAGMCFSLSILCNDHVMAHFASAGSFLPLTLLGGVKRKSS</sequence>
<evidence type="ECO:0000256" key="4">
    <source>
        <dbReference type="ARBA" id="ARBA00022989"/>
    </source>
</evidence>
<evidence type="ECO:0000313" key="8">
    <source>
        <dbReference type="Proteomes" id="UP000279307"/>
    </source>
</evidence>
<dbReference type="GO" id="GO:0005886">
    <property type="term" value="C:plasma membrane"/>
    <property type="evidence" value="ECO:0007669"/>
    <property type="project" value="UniProtKB-SubCell"/>
</dbReference>
<evidence type="ECO:0000256" key="2">
    <source>
        <dbReference type="ARBA" id="ARBA00022475"/>
    </source>
</evidence>
<comment type="subcellular location">
    <subcellularLocation>
        <location evidence="1">Cell membrane</location>
        <topology evidence="1">Multi-pass membrane protein</topology>
    </subcellularLocation>
</comment>
<keyword evidence="5 6" id="KW-0472">Membrane</keyword>
<proteinExistence type="predicted"/>
<dbReference type="InterPro" id="IPR051449">
    <property type="entry name" value="ABC-2_transporter_component"/>
</dbReference>
<keyword evidence="4 6" id="KW-1133">Transmembrane helix</keyword>
<name>A0A3L8DRE6_OOCBI</name>
<evidence type="ECO:0000313" key="7">
    <source>
        <dbReference type="EMBL" id="RLU22990.1"/>
    </source>
</evidence>
<dbReference type="OrthoDB" id="10255969at2759"/>
<gene>
    <name evidence="7" type="ORF">DMN91_005268</name>
</gene>
<protein>
    <submittedName>
        <fullName evidence="7">Uncharacterized protein</fullName>
    </submittedName>
</protein>
<evidence type="ECO:0000256" key="6">
    <source>
        <dbReference type="SAM" id="Phobius"/>
    </source>
</evidence>
<dbReference type="PANTHER" id="PTHR30294:SF38">
    <property type="entry name" value="TRANSPORT PERMEASE PROTEIN"/>
    <property type="match status" value="1"/>
</dbReference>
<evidence type="ECO:0000256" key="3">
    <source>
        <dbReference type="ARBA" id="ARBA00022692"/>
    </source>
</evidence>
<keyword evidence="3 6" id="KW-0812">Transmembrane</keyword>
<feature type="transmembrane region" description="Helical" evidence="6">
    <location>
        <begin position="101"/>
        <end position="123"/>
    </location>
</feature>